<protein>
    <recommendedName>
        <fullName evidence="3">F-box domain-containing protein</fullName>
    </recommendedName>
</protein>
<evidence type="ECO:0008006" key="3">
    <source>
        <dbReference type="Google" id="ProtNLM"/>
    </source>
</evidence>
<dbReference type="OrthoDB" id="3365698at2759"/>
<proteinExistence type="predicted"/>
<dbReference type="EMBL" id="KV417308">
    <property type="protein sequence ID" value="KZO92723.1"/>
    <property type="molecule type" value="Genomic_DNA"/>
</dbReference>
<dbReference type="SUPFAM" id="SSF52047">
    <property type="entry name" value="RNI-like"/>
    <property type="match status" value="1"/>
</dbReference>
<evidence type="ECO:0000313" key="1">
    <source>
        <dbReference type="EMBL" id="KZO92723.1"/>
    </source>
</evidence>
<keyword evidence="2" id="KW-1185">Reference proteome</keyword>
<evidence type="ECO:0000313" key="2">
    <source>
        <dbReference type="Proteomes" id="UP000076738"/>
    </source>
</evidence>
<name>A0A167IK49_CALVF</name>
<dbReference type="Proteomes" id="UP000076738">
    <property type="component" value="Unassembled WGS sequence"/>
</dbReference>
<sequence>MPNSATQVAQLQHALDAGNRFKTALHAIDIRRPLHDDHQHDPDTVNDAVNRLQNDLKVLMQQINETRNALLSPLYRLHDDLLQEIFLMCTVAQPWRYIMQPEEVAQDTVDPLVITWICRRWRDIALRSPVIWTNVTLGPTTWPRALLVKNPWHPGVLGEEKQRVQNWSRNQIFLERSKKTPLHITLLACRPPIMEKIRDLFLKENEGRPGPRFLRITDSHLSHSEWTDATSLMLRCLEAVRDTVEYLSLGSNYQSENFDTFARSIVCASASNLHGLRLNGFHLPTKLVPKSEYLNCRFLSLDRMTATSALMLLSACPRLQHLVFRASSQQLFQEFDLDVVELPCLRECFLLGKGIDFSRLLPAIRAPQLHTLKCQLKLWTRQIEDEERRQEYQQLSRTLTSFASSSGCSLHALSLTHIPLDFLPETLAALPSLKSFQYVEDDYYGESYSTLLPEMTARVLCPQLEEIIRHGYCSVKNMMKLERFIRERNTHNTENSLSPIRRLRLSYDELQGGPPLFHLPDERRSAKLQKGLAQLLDEIVIGKVGLDKSTMDWVPSSGGGNWLQTWDDYEVTRFLAEFRSWQSRFHY</sequence>
<organism evidence="1 2">
    <name type="scientific">Calocera viscosa (strain TUFC12733)</name>
    <dbReference type="NCBI Taxonomy" id="1330018"/>
    <lineage>
        <taxon>Eukaryota</taxon>
        <taxon>Fungi</taxon>
        <taxon>Dikarya</taxon>
        <taxon>Basidiomycota</taxon>
        <taxon>Agaricomycotina</taxon>
        <taxon>Dacrymycetes</taxon>
        <taxon>Dacrymycetales</taxon>
        <taxon>Dacrymycetaceae</taxon>
        <taxon>Calocera</taxon>
    </lineage>
</organism>
<dbReference type="STRING" id="1330018.A0A167IK49"/>
<accession>A0A167IK49</accession>
<reference evidence="1 2" key="1">
    <citation type="journal article" date="2016" name="Mol. Biol. Evol.">
        <title>Comparative Genomics of Early-Diverging Mushroom-Forming Fungi Provides Insights into the Origins of Lignocellulose Decay Capabilities.</title>
        <authorList>
            <person name="Nagy L.G."/>
            <person name="Riley R."/>
            <person name="Tritt A."/>
            <person name="Adam C."/>
            <person name="Daum C."/>
            <person name="Floudas D."/>
            <person name="Sun H."/>
            <person name="Yadav J.S."/>
            <person name="Pangilinan J."/>
            <person name="Larsson K.H."/>
            <person name="Matsuura K."/>
            <person name="Barry K."/>
            <person name="Labutti K."/>
            <person name="Kuo R."/>
            <person name="Ohm R.A."/>
            <person name="Bhattacharya S.S."/>
            <person name="Shirouzu T."/>
            <person name="Yoshinaga Y."/>
            <person name="Martin F.M."/>
            <person name="Grigoriev I.V."/>
            <person name="Hibbett D.S."/>
        </authorList>
    </citation>
    <scope>NUCLEOTIDE SEQUENCE [LARGE SCALE GENOMIC DNA]</scope>
    <source>
        <strain evidence="1 2">TUFC12733</strain>
    </source>
</reference>
<dbReference type="AlphaFoldDB" id="A0A167IK49"/>
<gene>
    <name evidence="1" type="ORF">CALVIDRAFT_540799</name>
</gene>